<reference evidence="1 2" key="1">
    <citation type="submission" date="2022-02" db="EMBL/GenBank/DDBJ databases">
        <title>Study of halophilic communities from a Mexican lake.</title>
        <authorList>
            <person name="Hernandez-Soto L.M."/>
            <person name="Martinez-Abarca F."/>
            <person name="Ramirez-Saad H.C."/>
            <person name="Aguirre-Garrido J.F."/>
        </authorList>
    </citation>
    <scope>NUCLEOTIDE SEQUENCE [LARGE SCALE GENOMIC DNA]</scope>
    <source>
        <strain evidence="1 2">Hjan13</strain>
    </source>
</reference>
<evidence type="ECO:0000313" key="2">
    <source>
        <dbReference type="Proteomes" id="UP001321125"/>
    </source>
</evidence>
<keyword evidence="2" id="KW-1185">Reference proteome</keyword>
<accession>A0ABT4IRR1</accession>
<proteinExistence type="predicted"/>
<evidence type="ECO:0000313" key="1">
    <source>
        <dbReference type="EMBL" id="MCZ0926349.1"/>
    </source>
</evidence>
<dbReference type="RefSeq" id="WP_268901229.1">
    <property type="nucleotide sequence ID" value="NZ_JAKNQT010000001.1"/>
</dbReference>
<dbReference type="EMBL" id="JAKNQU010000002">
    <property type="protein sequence ID" value="MCZ0926349.1"/>
    <property type="molecule type" value="Genomic_DNA"/>
</dbReference>
<dbReference type="Proteomes" id="UP001321125">
    <property type="component" value="Unassembled WGS sequence"/>
</dbReference>
<gene>
    <name evidence="1" type="ORF">L0635_04545</name>
</gene>
<organism evidence="1 2">
    <name type="scientific">Vreelandella janggokensis</name>
    <dbReference type="NCBI Taxonomy" id="370767"/>
    <lineage>
        <taxon>Bacteria</taxon>
        <taxon>Pseudomonadati</taxon>
        <taxon>Pseudomonadota</taxon>
        <taxon>Gammaproteobacteria</taxon>
        <taxon>Oceanospirillales</taxon>
        <taxon>Halomonadaceae</taxon>
        <taxon>Vreelandella</taxon>
    </lineage>
</organism>
<name>A0ABT4IRR1_9GAMM</name>
<comment type="caution">
    <text evidence="1">The sequence shown here is derived from an EMBL/GenBank/DDBJ whole genome shotgun (WGS) entry which is preliminary data.</text>
</comment>
<sequence length="221" mass="24442">MASSSVATSLSTTDENPDILGNFDLDIDDIIDLSSVLVRVDEEVTENHPKSALGTRYWHECVAVLREKLLARGWQLEDAHNQPRVALEYGNGAKLTLIACGGDVNTGTNKMPKTRNSKGSQTQAAVNSNAYQHSLELENTLPSVSASQETFEGCWFFLVYHDSSLNEIRMEISKPLEFSLGRITNWSNRIILPSVKLDNYSVNEDDFDASPDIDIPIVPKG</sequence>
<protein>
    <submittedName>
        <fullName evidence="1">Uncharacterized protein</fullName>
    </submittedName>
</protein>